<name>A0AC35GCH6_9BILA</name>
<proteinExistence type="predicted"/>
<dbReference type="WBParaSite" id="PS1159_v2.g3885.t3">
    <property type="protein sequence ID" value="PS1159_v2.g3885.t3"/>
    <property type="gene ID" value="PS1159_v2.g3885"/>
</dbReference>
<organism evidence="1 2">
    <name type="scientific">Panagrolaimus sp. PS1159</name>
    <dbReference type="NCBI Taxonomy" id="55785"/>
    <lineage>
        <taxon>Eukaryota</taxon>
        <taxon>Metazoa</taxon>
        <taxon>Ecdysozoa</taxon>
        <taxon>Nematoda</taxon>
        <taxon>Chromadorea</taxon>
        <taxon>Rhabditida</taxon>
        <taxon>Tylenchina</taxon>
        <taxon>Panagrolaimomorpha</taxon>
        <taxon>Panagrolaimoidea</taxon>
        <taxon>Panagrolaimidae</taxon>
        <taxon>Panagrolaimus</taxon>
    </lineage>
</organism>
<reference evidence="2" key="1">
    <citation type="submission" date="2022-11" db="UniProtKB">
        <authorList>
            <consortium name="WormBaseParasite"/>
        </authorList>
    </citation>
    <scope>IDENTIFICATION</scope>
</reference>
<evidence type="ECO:0000313" key="1">
    <source>
        <dbReference type="Proteomes" id="UP000887580"/>
    </source>
</evidence>
<sequence>MEISKEYFNQLFNLCNRSNPAWEDEGKNVWKAYYQFYYDAQKEYLENPDGDRYRSFKTLKFSSADIVEEDPLYESDTKQKNFISNSPLPKTFVDMYETNKRLYSEIKAVENDVEEWFKLVSKFGDEADDEEFVRHNVEYRLGSNLLDIKLWKLYIEYLRIHDSKEMLQIYSKYCRFFLDDFEMKEKYKNEVEKYGPVFVSWKNLFDFESQKLSDDDDEKNKNILEDSHMDGPSAPKRFCDPLSEEKVDNSAGALIEDKGKNDKDDVENESSSIDSAPFVVPEPPVDSFMTFFAKEKETCIKQVMVEKEIINDDKTFDTNFLGIQKLSKTFYNSYQNQKFPLKNPVITYILENAHHSILKKLHHTCKYFYHRKGTPICYKLKLKHWKTEFCDESLKISDGCMRHHNLRFTTHDLPLLKQYSTRLGIHSTRNLEKRLKLLENMYVTTTFNAIDVSQNFLSNVITRLYRCDAKYIYINCKLTINELNFLLQSGNAIIFKWDYYERNDESDVNESKIQLEDITQYIPRIQRLKISPTFINANTFKKLLKQKFLSKIYFFKLNKIIGEPFDTDDLLKFCIKNRAHRFVLDIGFHRKTDNLFVEKLEAQMMKYKKK</sequence>
<evidence type="ECO:0000313" key="2">
    <source>
        <dbReference type="WBParaSite" id="PS1159_v2.g3885.t3"/>
    </source>
</evidence>
<dbReference type="Proteomes" id="UP000887580">
    <property type="component" value="Unplaced"/>
</dbReference>
<accession>A0AC35GCH6</accession>
<protein>
    <submittedName>
        <fullName evidence="2">Uncharacterized protein</fullName>
    </submittedName>
</protein>